<accession>A0AAN8MZI9</accession>
<keyword evidence="3" id="KW-1185">Reference proteome</keyword>
<dbReference type="EMBL" id="JAVHNR010000006">
    <property type="protein sequence ID" value="KAK6339924.1"/>
    <property type="molecule type" value="Genomic_DNA"/>
</dbReference>
<gene>
    <name evidence="2" type="ORF">TWF718_009313</name>
</gene>
<evidence type="ECO:0000256" key="1">
    <source>
        <dbReference type="SAM" id="Coils"/>
    </source>
</evidence>
<dbReference type="Proteomes" id="UP001313282">
    <property type="component" value="Unassembled WGS sequence"/>
</dbReference>
<feature type="coiled-coil region" evidence="1">
    <location>
        <begin position="243"/>
        <end position="280"/>
    </location>
</feature>
<comment type="caution">
    <text evidence="2">The sequence shown here is derived from an EMBL/GenBank/DDBJ whole genome shotgun (WGS) entry which is preliminary data.</text>
</comment>
<keyword evidence="1" id="KW-0175">Coiled coil</keyword>
<dbReference type="AlphaFoldDB" id="A0AAN8MZI9"/>
<sequence length="286" mass="32535">MMAVTPEADCRLEEVMRVEDDDDDDGGGSRAILTDFSQVDESVTFSHCVRVLTTITTAVHSNSGGFQISNTDYPSRKPNQDYLESKMSVRLKPRPKHIRHITNSLDPASLIGKHVIGFLDDYPLYLTLSESAEKPLEIHFGGEYGGGKDFEYFMDDHLRSALEKAAGGGARHPVKIIDAHVGEVSKKYEVPKNQKLPQHNGKIWHDKLTCVGLRLEGMKEIGYIWGEDVEKAWDEFCLYCGTFIATEEQLEELELKHVKKEEERKLHLKLLEEMQQAKDKWAPYKK</sequence>
<proteinExistence type="predicted"/>
<protein>
    <submittedName>
        <fullName evidence="2">Uncharacterized protein</fullName>
    </submittedName>
</protein>
<name>A0AAN8MZI9_9PEZI</name>
<organism evidence="2 3">
    <name type="scientific">Orbilia javanica</name>
    <dbReference type="NCBI Taxonomy" id="47235"/>
    <lineage>
        <taxon>Eukaryota</taxon>
        <taxon>Fungi</taxon>
        <taxon>Dikarya</taxon>
        <taxon>Ascomycota</taxon>
        <taxon>Pezizomycotina</taxon>
        <taxon>Orbiliomycetes</taxon>
        <taxon>Orbiliales</taxon>
        <taxon>Orbiliaceae</taxon>
        <taxon>Orbilia</taxon>
    </lineage>
</organism>
<reference evidence="2 3" key="1">
    <citation type="submission" date="2019-10" db="EMBL/GenBank/DDBJ databases">
        <authorList>
            <person name="Palmer J.M."/>
        </authorList>
    </citation>
    <scope>NUCLEOTIDE SEQUENCE [LARGE SCALE GENOMIC DNA]</scope>
    <source>
        <strain evidence="2 3">TWF718</strain>
    </source>
</reference>
<evidence type="ECO:0000313" key="2">
    <source>
        <dbReference type="EMBL" id="KAK6339924.1"/>
    </source>
</evidence>
<evidence type="ECO:0000313" key="3">
    <source>
        <dbReference type="Proteomes" id="UP001313282"/>
    </source>
</evidence>